<evidence type="ECO:0000256" key="4">
    <source>
        <dbReference type="ARBA" id="ARBA00019077"/>
    </source>
</evidence>
<proteinExistence type="predicted"/>
<sequence>MPPTGPAPVVWLHAGATLSASALEVVRAQVAEEDSGITFALTREPDHAEADIGLPVPEDRPGFAAALLDRWRPAALVWAGGPVRPILLAAAAQRGLMPILAGGPDGSEIERVGRANARLALGGARIALPADHAQAEALRRVGIPKARIKVAGPLLGTAAAPPVDEARRQELASALAGRPVWLAAGAPAGMVADLLEAQAELRRRAHRVLLVLEADEPPEGPGIVSEHGTPGFDDSVLAVRPGQQGLWARLAAVTVLAGTLDGRQMDPLVPASVGSAVIHGGPPGRLDAAGGAVRIGGPAQIVAAVEDLLAPDRAAILARAGWEVATEGAEATAMLTQAILDAVDDAPPGTA</sequence>
<gene>
    <name evidence="8" type="ORF">BCF33_1650</name>
</gene>
<accession>A0A2T0X1G9</accession>
<dbReference type="GO" id="GO:0043842">
    <property type="term" value="F:Kdo transferase activity"/>
    <property type="evidence" value="ECO:0007669"/>
    <property type="project" value="UniProtKB-EC"/>
</dbReference>
<evidence type="ECO:0000256" key="6">
    <source>
        <dbReference type="ARBA" id="ARBA00049183"/>
    </source>
</evidence>
<dbReference type="OrthoDB" id="9789797at2"/>
<dbReference type="EC" id="2.4.99.12" evidence="3"/>
<name>A0A2T0X1G9_9RHOB</name>
<comment type="function">
    <text evidence="1">Involved in lipopolysaccharide (LPS) biosynthesis. Catalyzes the transfer of 3-deoxy-D-manno-octulosonate (Kdo) residue(s) from CMP-Kdo to lipid IV(A), the tetraacyldisaccharide-1,4'-bisphosphate precursor of lipid A.</text>
</comment>
<evidence type="ECO:0000256" key="5">
    <source>
        <dbReference type="ARBA" id="ARBA00031445"/>
    </source>
</evidence>
<keyword evidence="8" id="KW-0808">Transferase</keyword>
<dbReference type="InterPro" id="IPR038107">
    <property type="entry name" value="Glycos_transf_N_sf"/>
</dbReference>
<protein>
    <recommendedName>
        <fullName evidence="4">3-deoxy-D-manno-octulosonic acid transferase</fullName>
        <ecNumber evidence="3">2.4.99.12</ecNumber>
    </recommendedName>
    <alternativeName>
        <fullName evidence="5">Lipid IV(A) 3-deoxy-D-manno-octulosonic acid transferase</fullName>
    </alternativeName>
</protein>
<dbReference type="AlphaFoldDB" id="A0A2T0X1G9"/>
<evidence type="ECO:0000256" key="3">
    <source>
        <dbReference type="ARBA" id="ARBA00012621"/>
    </source>
</evidence>
<dbReference type="Proteomes" id="UP000238801">
    <property type="component" value="Unassembled WGS sequence"/>
</dbReference>
<dbReference type="InterPro" id="IPR007507">
    <property type="entry name" value="Glycos_transf_N"/>
</dbReference>
<evidence type="ECO:0000256" key="2">
    <source>
        <dbReference type="ARBA" id="ARBA00004713"/>
    </source>
</evidence>
<dbReference type="Pfam" id="PF04413">
    <property type="entry name" value="Glycos_transf_N"/>
    <property type="match status" value="1"/>
</dbReference>
<dbReference type="Gene3D" id="3.40.50.11720">
    <property type="entry name" value="3-Deoxy-D-manno-octulosonic-acid transferase, N-terminal domain"/>
    <property type="match status" value="1"/>
</dbReference>
<comment type="catalytic activity">
    <reaction evidence="6">
        <text>lipid IVA (E. coli) + CMP-3-deoxy-beta-D-manno-octulosonate = alpha-Kdo-(2-&gt;6)-lipid IVA (E. coli) + CMP + H(+)</text>
        <dbReference type="Rhea" id="RHEA:28066"/>
        <dbReference type="ChEBI" id="CHEBI:15378"/>
        <dbReference type="ChEBI" id="CHEBI:58603"/>
        <dbReference type="ChEBI" id="CHEBI:60364"/>
        <dbReference type="ChEBI" id="CHEBI:60377"/>
        <dbReference type="ChEBI" id="CHEBI:85987"/>
        <dbReference type="EC" id="2.4.99.12"/>
    </reaction>
</comment>
<evidence type="ECO:0000313" key="8">
    <source>
        <dbReference type="EMBL" id="PRY92796.1"/>
    </source>
</evidence>
<dbReference type="Gene3D" id="3.40.50.2000">
    <property type="entry name" value="Glycogen Phosphorylase B"/>
    <property type="match status" value="1"/>
</dbReference>
<organism evidence="8 9">
    <name type="scientific">Hasllibacter halocynthiae</name>
    <dbReference type="NCBI Taxonomy" id="595589"/>
    <lineage>
        <taxon>Bacteria</taxon>
        <taxon>Pseudomonadati</taxon>
        <taxon>Pseudomonadota</taxon>
        <taxon>Alphaproteobacteria</taxon>
        <taxon>Rhodobacterales</taxon>
        <taxon>Roseobacteraceae</taxon>
        <taxon>Hasllibacter</taxon>
    </lineage>
</organism>
<dbReference type="EMBL" id="PVTT01000002">
    <property type="protein sequence ID" value="PRY92796.1"/>
    <property type="molecule type" value="Genomic_DNA"/>
</dbReference>
<comment type="caution">
    <text evidence="8">The sequence shown here is derived from an EMBL/GenBank/DDBJ whole genome shotgun (WGS) entry which is preliminary data.</text>
</comment>
<evidence type="ECO:0000313" key="9">
    <source>
        <dbReference type="Proteomes" id="UP000238801"/>
    </source>
</evidence>
<reference evidence="8 9" key="1">
    <citation type="submission" date="2018-03" db="EMBL/GenBank/DDBJ databases">
        <title>Genomic Encyclopedia of Archaeal and Bacterial Type Strains, Phase II (KMG-II): from individual species to whole genera.</title>
        <authorList>
            <person name="Goeker M."/>
        </authorList>
    </citation>
    <scope>NUCLEOTIDE SEQUENCE [LARGE SCALE GENOMIC DNA]</scope>
    <source>
        <strain evidence="8 9">DSM 29318</strain>
    </source>
</reference>
<keyword evidence="9" id="KW-1185">Reference proteome</keyword>
<evidence type="ECO:0000259" key="7">
    <source>
        <dbReference type="Pfam" id="PF04413"/>
    </source>
</evidence>
<dbReference type="RefSeq" id="WP_158259383.1">
    <property type="nucleotide sequence ID" value="NZ_PVTT01000002.1"/>
</dbReference>
<feature type="domain" description="3-deoxy-D-manno-octulosonic-acid transferase N-terminal" evidence="7">
    <location>
        <begin position="52"/>
        <end position="153"/>
    </location>
</feature>
<dbReference type="SUPFAM" id="SSF53756">
    <property type="entry name" value="UDP-Glycosyltransferase/glycogen phosphorylase"/>
    <property type="match status" value="1"/>
</dbReference>
<evidence type="ECO:0000256" key="1">
    <source>
        <dbReference type="ARBA" id="ARBA00003394"/>
    </source>
</evidence>
<comment type="pathway">
    <text evidence="2">Bacterial outer membrane biogenesis; LPS core biosynthesis.</text>
</comment>